<sequence length="101" mass="10943">MLKRFLLITSSLVVATSAAFAAPVEATLTGMDCSGDYCQLAFTVNNKAQTAICADDTYCEEWSEQETVPASVKAKPAKLTIESQHLEDQNAHADVVTKIEF</sequence>
<feature type="signal peptide" evidence="1">
    <location>
        <begin position="1"/>
        <end position="21"/>
    </location>
</feature>
<name>A0A1S8CTH0_9GAMM</name>
<dbReference type="AlphaFoldDB" id="A0A1S8CTH0"/>
<dbReference type="RefSeq" id="WP_076878730.1">
    <property type="nucleotide sequence ID" value="NZ_MLCN01000029.1"/>
</dbReference>
<organism evidence="2 3">
    <name type="scientific">Alkanindiges hydrocarboniclasticus</name>
    <dbReference type="NCBI Taxonomy" id="1907941"/>
    <lineage>
        <taxon>Bacteria</taxon>
        <taxon>Pseudomonadati</taxon>
        <taxon>Pseudomonadota</taxon>
        <taxon>Gammaproteobacteria</taxon>
        <taxon>Moraxellales</taxon>
        <taxon>Moraxellaceae</taxon>
        <taxon>Alkanindiges</taxon>
    </lineage>
</organism>
<evidence type="ECO:0000256" key="1">
    <source>
        <dbReference type="SAM" id="SignalP"/>
    </source>
</evidence>
<dbReference type="EMBL" id="MLCN01000029">
    <property type="protein sequence ID" value="ONG38767.1"/>
    <property type="molecule type" value="Genomic_DNA"/>
</dbReference>
<proteinExistence type="predicted"/>
<keyword evidence="1" id="KW-0732">Signal</keyword>
<evidence type="ECO:0000313" key="2">
    <source>
        <dbReference type="EMBL" id="ONG38767.1"/>
    </source>
</evidence>
<gene>
    <name evidence="2" type="ORF">BKE30_11410</name>
</gene>
<keyword evidence="3" id="KW-1185">Reference proteome</keyword>
<feature type="chain" id="PRO_5012390821" evidence="1">
    <location>
        <begin position="22"/>
        <end position="101"/>
    </location>
</feature>
<accession>A0A1S8CTH0</accession>
<dbReference type="Proteomes" id="UP000192132">
    <property type="component" value="Unassembled WGS sequence"/>
</dbReference>
<protein>
    <submittedName>
        <fullName evidence="2">Uncharacterized protein</fullName>
    </submittedName>
</protein>
<reference evidence="2 3" key="1">
    <citation type="submission" date="2016-10" db="EMBL/GenBank/DDBJ databases">
        <title>Draft Genome sequence of Alkanindiges sp. strain H1.</title>
        <authorList>
            <person name="Subhash Y."/>
            <person name="Lee S."/>
        </authorList>
    </citation>
    <scope>NUCLEOTIDE SEQUENCE [LARGE SCALE GENOMIC DNA]</scope>
    <source>
        <strain evidence="2 3">H1</strain>
    </source>
</reference>
<evidence type="ECO:0000313" key="3">
    <source>
        <dbReference type="Proteomes" id="UP000192132"/>
    </source>
</evidence>
<comment type="caution">
    <text evidence="2">The sequence shown here is derived from an EMBL/GenBank/DDBJ whole genome shotgun (WGS) entry which is preliminary data.</text>
</comment>
<dbReference type="OrthoDB" id="9842738at2"/>